<comment type="caution">
    <text evidence="2">The sequence shown here is derived from an EMBL/GenBank/DDBJ whole genome shotgun (WGS) entry which is preliminary data.</text>
</comment>
<dbReference type="EMBL" id="JBHSGI010000034">
    <property type="protein sequence ID" value="MFC4671978.1"/>
    <property type="molecule type" value="Genomic_DNA"/>
</dbReference>
<reference evidence="3" key="1">
    <citation type="journal article" date="2019" name="Int. J. Syst. Evol. Microbiol.">
        <title>The Global Catalogue of Microorganisms (GCM) 10K type strain sequencing project: providing services to taxonomists for standard genome sequencing and annotation.</title>
        <authorList>
            <consortium name="The Broad Institute Genomics Platform"/>
            <consortium name="The Broad Institute Genome Sequencing Center for Infectious Disease"/>
            <person name="Wu L."/>
            <person name="Ma J."/>
        </authorList>
    </citation>
    <scope>NUCLEOTIDE SEQUENCE [LARGE SCALE GENOMIC DNA]</scope>
    <source>
        <strain evidence="3">CGMCC 4.7283</strain>
    </source>
</reference>
<organism evidence="2 3">
    <name type="scientific">Seohaeicola nanhaiensis</name>
    <dbReference type="NCBI Taxonomy" id="1387282"/>
    <lineage>
        <taxon>Bacteria</taxon>
        <taxon>Pseudomonadati</taxon>
        <taxon>Pseudomonadota</taxon>
        <taxon>Alphaproteobacteria</taxon>
        <taxon>Rhodobacterales</taxon>
        <taxon>Roseobacteraceae</taxon>
        <taxon>Seohaeicola</taxon>
    </lineage>
</organism>
<proteinExistence type="predicted"/>
<evidence type="ECO:0000313" key="3">
    <source>
        <dbReference type="Proteomes" id="UP001595973"/>
    </source>
</evidence>
<dbReference type="Proteomes" id="UP001595973">
    <property type="component" value="Unassembled WGS sequence"/>
</dbReference>
<evidence type="ECO:0000256" key="1">
    <source>
        <dbReference type="SAM" id="SignalP"/>
    </source>
</evidence>
<sequence length="172" mass="19224">MGSRCMLQGVFGVAFAMASVANAEPIQDTMRRLEALKDSDPDLYYLIRMLSRKPVVEGGFDYEFDPGQLDCDENYDGGFRSCQLDVEIEGTSYADSEDDRSASLEFTCEMSLTTTDANGFRKYETVSEDAELDFWGSGTDRETVTLSVDFYSYSQVMRVSVDSLDCELNGID</sequence>
<name>A0ABV9KPU8_9RHOB</name>
<gene>
    <name evidence="2" type="ORF">ACFO5X_25745</name>
</gene>
<keyword evidence="3" id="KW-1185">Reference proteome</keyword>
<feature type="signal peptide" evidence="1">
    <location>
        <begin position="1"/>
        <end position="23"/>
    </location>
</feature>
<feature type="chain" id="PRO_5046006382" evidence="1">
    <location>
        <begin position="24"/>
        <end position="172"/>
    </location>
</feature>
<accession>A0ABV9KPU8</accession>
<dbReference type="RefSeq" id="WP_380723085.1">
    <property type="nucleotide sequence ID" value="NZ_JBHSGI010000034.1"/>
</dbReference>
<evidence type="ECO:0000313" key="2">
    <source>
        <dbReference type="EMBL" id="MFC4671978.1"/>
    </source>
</evidence>
<protein>
    <submittedName>
        <fullName evidence="2">Uncharacterized protein</fullName>
    </submittedName>
</protein>
<keyword evidence="1" id="KW-0732">Signal</keyword>